<geneLocation type="plasmid" evidence="3">
    <name>pshtp dna</name>
</geneLocation>
<evidence type="ECO:0000256" key="1">
    <source>
        <dbReference type="SAM" id="Phobius"/>
    </source>
</evidence>
<protein>
    <recommendedName>
        <fullName evidence="4">Transmembrane protein</fullName>
    </recommendedName>
</protein>
<keyword evidence="1" id="KW-0472">Membrane</keyword>
<keyword evidence="1" id="KW-0812">Transmembrane</keyword>
<organism evidence="2 3">
    <name type="scientific">Mycobacterium ulcerans subsp. shinshuense</name>
    <dbReference type="NCBI Taxonomy" id="1124626"/>
    <lineage>
        <taxon>Bacteria</taxon>
        <taxon>Bacillati</taxon>
        <taxon>Actinomycetota</taxon>
        <taxon>Actinomycetes</taxon>
        <taxon>Mycobacteriales</taxon>
        <taxon>Mycobacteriaceae</taxon>
        <taxon>Mycobacterium</taxon>
        <taxon>Mycobacterium ulcerans group</taxon>
    </lineage>
</organism>
<dbReference type="Proteomes" id="UP000218067">
    <property type="component" value="Plasmid pShTP"/>
</dbReference>
<gene>
    <name evidence="2" type="ORF">SHTP_p026</name>
</gene>
<reference evidence="2 3" key="1">
    <citation type="submission" date="2016-08" db="EMBL/GenBank/DDBJ databases">
        <title>Complete genome sequence of Mycobacterium shinshuense, a subspecies of M. ulcerans.</title>
        <authorList>
            <person name="Yoshida M."/>
            <person name="Ogura Y."/>
            <person name="Hayashi T."/>
            <person name="Hoshino Y."/>
        </authorList>
    </citation>
    <scope>NUCLEOTIDE SEQUENCE [LARGE SCALE GENOMIC DNA]</scope>
    <source>
        <strain evidence="3">ATCC 33728</strain>
        <plasmid evidence="3">Plasmid pshtp dna</plasmid>
    </source>
</reference>
<sequence>MPNISAATRILGDVPKPTQPRAAKGGRSMLQAQIYLIVIVVLSVPAMAITQLWAIAATQIGAGCHSNDGDNIVFGIDSCTVEGQHFAMLQPAIALVSAAAGALVTLLIVVLNNRIRMGWVWLGLPLAAGVYLAGPYIATCLHGICQRDN</sequence>
<evidence type="ECO:0000313" key="2">
    <source>
        <dbReference type="EMBL" id="BAV43918.1"/>
    </source>
</evidence>
<dbReference type="AlphaFoldDB" id="A0A1B4YA31"/>
<feature type="transmembrane region" description="Helical" evidence="1">
    <location>
        <begin position="118"/>
        <end position="138"/>
    </location>
</feature>
<accession>A0A1B4YA31</accession>
<name>A0A1B4YA31_MYCUL</name>
<feature type="transmembrane region" description="Helical" evidence="1">
    <location>
        <begin position="92"/>
        <end position="111"/>
    </location>
</feature>
<dbReference type="EMBL" id="AP017625">
    <property type="protein sequence ID" value="BAV43918.1"/>
    <property type="molecule type" value="Genomic_DNA"/>
</dbReference>
<evidence type="ECO:0008006" key="4">
    <source>
        <dbReference type="Google" id="ProtNLM"/>
    </source>
</evidence>
<evidence type="ECO:0000313" key="3">
    <source>
        <dbReference type="Proteomes" id="UP000218067"/>
    </source>
</evidence>
<feature type="transmembrane region" description="Helical" evidence="1">
    <location>
        <begin position="34"/>
        <end position="56"/>
    </location>
</feature>
<keyword evidence="2" id="KW-0614">Plasmid</keyword>
<keyword evidence="1" id="KW-1133">Transmembrane helix</keyword>
<proteinExistence type="predicted"/>